<protein>
    <recommendedName>
        <fullName evidence="4">PH domain-containing protein</fullName>
    </recommendedName>
</protein>
<keyword evidence="1" id="KW-0472">Membrane</keyword>
<gene>
    <name evidence="2" type="ORF">ACFONC_03345</name>
</gene>
<sequence length="176" mass="19567">MNNAAANEVNLIAGFDVRPPYQVFVPAWTAYVKPFIVFSMFGTVGGLMAYLFWIPGTLMLLGALALFAYQVLLINSVKLFTHPDGVWVYSGVFPWNKGVSGVRWRDLREATFTQSFFGWLFKAYRVTVTNRYQGNTEISLPSIKNGDQAAMHINDLHVRLGGAHDDSGEANEVAQA</sequence>
<dbReference type="Proteomes" id="UP001595705">
    <property type="component" value="Unassembled WGS sequence"/>
</dbReference>
<reference evidence="3" key="1">
    <citation type="journal article" date="2019" name="Int. J. Syst. Evol. Microbiol.">
        <title>The Global Catalogue of Microorganisms (GCM) 10K type strain sequencing project: providing services to taxonomists for standard genome sequencing and annotation.</title>
        <authorList>
            <consortium name="The Broad Institute Genomics Platform"/>
            <consortium name="The Broad Institute Genome Sequencing Center for Infectious Disease"/>
            <person name="Wu L."/>
            <person name="Ma J."/>
        </authorList>
    </citation>
    <scope>NUCLEOTIDE SEQUENCE [LARGE SCALE GENOMIC DNA]</scope>
    <source>
        <strain evidence="3">KCTC 42441</strain>
    </source>
</reference>
<evidence type="ECO:0000313" key="3">
    <source>
        <dbReference type="Proteomes" id="UP001595705"/>
    </source>
</evidence>
<evidence type="ECO:0000256" key="1">
    <source>
        <dbReference type="SAM" id="Phobius"/>
    </source>
</evidence>
<accession>A0ABV7XG83</accession>
<keyword evidence="1" id="KW-0812">Transmembrane</keyword>
<comment type="caution">
    <text evidence="2">The sequence shown here is derived from an EMBL/GenBank/DDBJ whole genome shotgun (WGS) entry which is preliminary data.</text>
</comment>
<evidence type="ECO:0008006" key="4">
    <source>
        <dbReference type="Google" id="ProtNLM"/>
    </source>
</evidence>
<dbReference type="RefSeq" id="WP_386742294.1">
    <property type="nucleotide sequence ID" value="NZ_JBHRYA010000002.1"/>
</dbReference>
<keyword evidence="1" id="KW-1133">Transmembrane helix</keyword>
<organism evidence="2 3">
    <name type="scientific">Luteimonas soli</name>
    <dbReference type="NCBI Taxonomy" id="1648966"/>
    <lineage>
        <taxon>Bacteria</taxon>
        <taxon>Pseudomonadati</taxon>
        <taxon>Pseudomonadota</taxon>
        <taxon>Gammaproteobacteria</taxon>
        <taxon>Lysobacterales</taxon>
        <taxon>Lysobacteraceae</taxon>
        <taxon>Luteimonas</taxon>
    </lineage>
</organism>
<evidence type="ECO:0000313" key="2">
    <source>
        <dbReference type="EMBL" id="MFC3715185.1"/>
    </source>
</evidence>
<dbReference type="EMBL" id="JBHRYA010000002">
    <property type="protein sequence ID" value="MFC3715185.1"/>
    <property type="molecule type" value="Genomic_DNA"/>
</dbReference>
<proteinExistence type="predicted"/>
<feature type="transmembrane region" description="Helical" evidence="1">
    <location>
        <begin position="47"/>
        <end position="69"/>
    </location>
</feature>
<name>A0ABV7XG83_9GAMM</name>
<keyword evidence="3" id="KW-1185">Reference proteome</keyword>